<keyword evidence="13" id="KW-0067">ATP-binding</keyword>
<dbReference type="PROSITE" id="PS50112">
    <property type="entry name" value="PAS"/>
    <property type="match status" value="1"/>
</dbReference>
<dbReference type="Proteomes" id="UP000432089">
    <property type="component" value="Unassembled WGS sequence"/>
</dbReference>
<evidence type="ECO:0000256" key="7">
    <source>
        <dbReference type="ARBA" id="ARBA00022630"/>
    </source>
</evidence>
<evidence type="ECO:0000259" key="19">
    <source>
        <dbReference type="PROSITE" id="PS50113"/>
    </source>
</evidence>
<keyword evidence="7" id="KW-0285">Flavoprotein</keyword>
<sequence>MPDDQEQRRILSELHGTGGSSDPFASAVRTTRMPMIITDPRQDDNPIVFCNGSFLQLSGFSREEVLGRNCRFLQGTGTNAEDVAKVREAVETRTPIEIDLLNYKKNGESFWNRLLISPVFDDGELTYFFASQYDVTPERESMQRMQLDQATLEDEIRQRVFDLTQSEERLNFTLRAGRLGSWTLELADQRLVASNLCKEIFGRAASDGFAYEDLIGAIQSEDRSRWHDAVDAAVADGGDFDIEFRVELPGDEVRWVEVRGQPSSGPDGRAVALAGVALDVTQRKRAEEHRLLLVRELNHRVKNTLATVQSIVRQSLRSSRTVAEAGEVADSRIRALSMAHDVLTEESWSGASMGDLVAQALKPFTDAGNDRFDIGGDAVRLKPRTALAISMAVHELATNAVKYGALSNETGTVRFRWTVGPAKDEPMLHIRWEESGGPPVEKPRQVGFGSRLIERALASEIGGTTSIDYRPTGLVFTVDAPLAGLTAPEE</sequence>
<feature type="domain" description="PAC" evidence="19">
    <location>
        <begin position="94"/>
        <end position="147"/>
    </location>
</feature>
<keyword evidence="15" id="KW-0843">Virulence</keyword>
<comment type="caution">
    <text evidence="20">The sequence shown here is derived from an EMBL/GenBank/DDBJ whole genome shotgun (WGS) entry which is preliminary data.</text>
</comment>
<name>A0A7V7PS51_9HYPH</name>
<keyword evidence="14" id="KW-0157">Chromophore</keyword>
<dbReference type="GO" id="GO:0004673">
    <property type="term" value="F:protein histidine kinase activity"/>
    <property type="evidence" value="ECO:0007669"/>
    <property type="project" value="UniProtKB-EC"/>
</dbReference>
<dbReference type="GO" id="GO:0005524">
    <property type="term" value="F:ATP binding"/>
    <property type="evidence" value="ECO:0007669"/>
    <property type="project" value="UniProtKB-KW"/>
</dbReference>
<evidence type="ECO:0000256" key="11">
    <source>
        <dbReference type="ARBA" id="ARBA00022741"/>
    </source>
</evidence>
<dbReference type="PANTHER" id="PTHR41523:SF7">
    <property type="entry name" value="HISTIDINE KINASE"/>
    <property type="match status" value="1"/>
</dbReference>
<evidence type="ECO:0000256" key="2">
    <source>
        <dbReference type="ARBA" id="ARBA00012438"/>
    </source>
</evidence>
<keyword evidence="11" id="KW-0547">Nucleotide-binding</keyword>
<reference evidence="20 21" key="1">
    <citation type="submission" date="2019-09" db="EMBL/GenBank/DDBJ databases">
        <title>YIM 132180 draft genome.</title>
        <authorList>
            <person name="Zhang K."/>
        </authorList>
    </citation>
    <scope>NUCLEOTIDE SEQUENCE [LARGE SCALE GENOMIC DNA]</scope>
    <source>
        <strain evidence="20 21">YIM 132180</strain>
    </source>
</reference>
<keyword evidence="6" id="KW-0716">Sensory transduction</keyword>
<keyword evidence="5" id="KW-0597">Phosphoprotein</keyword>
<dbReference type="InterPro" id="IPR000700">
    <property type="entry name" value="PAS-assoc_C"/>
</dbReference>
<dbReference type="EMBL" id="VZDO01000002">
    <property type="protein sequence ID" value="KAB0681867.1"/>
    <property type="molecule type" value="Genomic_DNA"/>
</dbReference>
<evidence type="ECO:0000256" key="14">
    <source>
        <dbReference type="ARBA" id="ARBA00022991"/>
    </source>
</evidence>
<dbReference type="CDD" id="cd00130">
    <property type="entry name" value="PAS"/>
    <property type="match status" value="2"/>
</dbReference>
<dbReference type="SUPFAM" id="SSF55874">
    <property type="entry name" value="ATPase domain of HSP90 chaperone/DNA topoisomerase II/histidine kinase"/>
    <property type="match status" value="1"/>
</dbReference>
<dbReference type="Gene3D" id="3.30.450.20">
    <property type="entry name" value="PAS domain"/>
    <property type="match status" value="2"/>
</dbReference>
<proteinExistence type="predicted"/>
<keyword evidence="8" id="KW-0288">FMN</keyword>
<evidence type="ECO:0000256" key="9">
    <source>
        <dbReference type="ARBA" id="ARBA00022679"/>
    </source>
</evidence>
<dbReference type="InterPro" id="IPR011102">
    <property type="entry name" value="Sig_transdc_His_kinase_HWE"/>
</dbReference>
<dbReference type="InterPro" id="IPR036890">
    <property type="entry name" value="HATPase_C_sf"/>
</dbReference>
<keyword evidence="9" id="KW-0808">Transferase</keyword>
<evidence type="ECO:0000259" key="18">
    <source>
        <dbReference type="PROSITE" id="PS50112"/>
    </source>
</evidence>
<evidence type="ECO:0000256" key="6">
    <source>
        <dbReference type="ARBA" id="ARBA00022606"/>
    </source>
</evidence>
<keyword evidence="10" id="KW-0677">Repeat</keyword>
<gene>
    <name evidence="20" type="ORF">F6X38_03340</name>
</gene>
<dbReference type="NCBIfam" id="TIGR00229">
    <property type="entry name" value="sensory_box"/>
    <property type="match status" value="1"/>
</dbReference>
<evidence type="ECO:0000256" key="3">
    <source>
        <dbReference type="ARBA" id="ARBA00021740"/>
    </source>
</evidence>
<evidence type="ECO:0000256" key="13">
    <source>
        <dbReference type="ARBA" id="ARBA00022840"/>
    </source>
</evidence>
<protein>
    <recommendedName>
        <fullName evidence="3">Blue-light-activated histidine kinase</fullName>
        <ecNumber evidence="2">2.7.13.3</ecNumber>
    </recommendedName>
</protein>
<evidence type="ECO:0000256" key="12">
    <source>
        <dbReference type="ARBA" id="ARBA00022777"/>
    </source>
</evidence>
<feature type="region of interest" description="Disordered" evidence="17">
    <location>
        <begin position="1"/>
        <end position="25"/>
    </location>
</feature>
<keyword evidence="4" id="KW-0600">Photoreceptor protein</keyword>
<keyword evidence="21" id="KW-1185">Reference proteome</keyword>
<dbReference type="RefSeq" id="WP_150968127.1">
    <property type="nucleotide sequence ID" value="NZ_VZDO01000002.1"/>
</dbReference>
<comment type="catalytic activity">
    <reaction evidence="1">
        <text>ATP + protein L-histidine = ADP + protein N-phospho-L-histidine.</text>
        <dbReference type="EC" id="2.7.13.3"/>
    </reaction>
</comment>
<dbReference type="Pfam" id="PF13426">
    <property type="entry name" value="PAS_9"/>
    <property type="match status" value="1"/>
</dbReference>
<dbReference type="InterPro" id="IPR000014">
    <property type="entry name" value="PAS"/>
</dbReference>
<dbReference type="Pfam" id="PF07536">
    <property type="entry name" value="HWE_HK"/>
    <property type="match status" value="1"/>
</dbReference>
<dbReference type="InterPro" id="IPR013655">
    <property type="entry name" value="PAS_fold_3"/>
</dbReference>
<evidence type="ECO:0000313" key="20">
    <source>
        <dbReference type="EMBL" id="KAB0681867.1"/>
    </source>
</evidence>
<evidence type="ECO:0000256" key="17">
    <source>
        <dbReference type="SAM" id="MobiDB-lite"/>
    </source>
</evidence>
<dbReference type="Pfam" id="PF08447">
    <property type="entry name" value="PAS_3"/>
    <property type="match status" value="1"/>
</dbReference>
<dbReference type="SMART" id="SM00091">
    <property type="entry name" value="PAS"/>
    <property type="match status" value="1"/>
</dbReference>
<feature type="compositionally biased region" description="Basic and acidic residues" evidence="17">
    <location>
        <begin position="1"/>
        <end position="12"/>
    </location>
</feature>
<keyword evidence="16" id="KW-0675">Receptor</keyword>
<dbReference type="SMART" id="SM00911">
    <property type="entry name" value="HWE_HK"/>
    <property type="match status" value="1"/>
</dbReference>
<evidence type="ECO:0000256" key="1">
    <source>
        <dbReference type="ARBA" id="ARBA00000085"/>
    </source>
</evidence>
<feature type="domain" description="PAC" evidence="19">
    <location>
        <begin position="240"/>
        <end position="292"/>
    </location>
</feature>
<organism evidence="20 21">
    <name type="scientific">Plantimonas leprariae</name>
    <dbReference type="NCBI Taxonomy" id="2615207"/>
    <lineage>
        <taxon>Bacteria</taxon>
        <taxon>Pseudomonadati</taxon>
        <taxon>Pseudomonadota</taxon>
        <taxon>Alphaproteobacteria</taxon>
        <taxon>Hyphomicrobiales</taxon>
        <taxon>Aurantimonadaceae</taxon>
        <taxon>Plantimonas</taxon>
    </lineage>
</organism>
<evidence type="ECO:0000256" key="10">
    <source>
        <dbReference type="ARBA" id="ARBA00022737"/>
    </source>
</evidence>
<dbReference type="SUPFAM" id="SSF55785">
    <property type="entry name" value="PYP-like sensor domain (PAS domain)"/>
    <property type="match status" value="2"/>
</dbReference>
<evidence type="ECO:0000256" key="16">
    <source>
        <dbReference type="ARBA" id="ARBA00023170"/>
    </source>
</evidence>
<dbReference type="InterPro" id="IPR035965">
    <property type="entry name" value="PAS-like_dom_sf"/>
</dbReference>
<dbReference type="EC" id="2.7.13.3" evidence="2"/>
<evidence type="ECO:0000256" key="8">
    <source>
        <dbReference type="ARBA" id="ARBA00022643"/>
    </source>
</evidence>
<dbReference type="AlphaFoldDB" id="A0A7V7PS51"/>
<dbReference type="PROSITE" id="PS50113">
    <property type="entry name" value="PAC"/>
    <property type="match status" value="2"/>
</dbReference>
<evidence type="ECO:0000256" key="4">
    <source>
        <dbReference type="ARBA" id="ARBA00022543"/>
    </source>
</evidence>
<dbReference type="PANTHER" id="PTHR41523">
    <property type="entry name" value="TWO-COMPONENT SYSTEM SENSOR PROTEIN"/>
    <property type="match status" value="1"/>
</dbReference>
<evidence type="ECO:0000313" key="21">
    <source>
        <dbReference type="Proteomes" id="UP000432089"/>
    </source>
</evidence>
<evidence type="ECO:0000256" key="15">
    <source>
        <dbReference type="ARBA" id="ARBA00023026"/>
    </source>
</evidence>
<feature type="domain" description="PAS" evidence="18">
    <location>
        <begin position="20"/>
        <end position="69"/>
    </location>
</feature>
<dbReference type="InterPro" id="IPR001610">
    <property type="entry name" value="PAC"/>
</dbReference>
<dbReference type="Gene3D" id="2.10.70.100">
    <property type="match status" value="1"/>
</dbReference>
<dbReference type="GO" id="GO:0009881">
    <property type="term" value="F:photoreceptor activity"/>
    <property type="evidence" value="ECO:0007669"/>
    <property type="project" value="UniProtKB-KW"/>
</dbReference>
<keyword evidence="12" id="KW-0418">Kinase</keyword>
<dbReference type="Gene3D" id="3.30.565.10">
    <property type="entry name" value="Histidine kinase-like ATPase, C-terminal domain"/>
    <property type="match status" value="1"/>
</dbReference>
<accession>A0A7V7PS51</accession>
<evidence type="ECO:0000256" key="5">
    <source>
        <dbReference type="ARBA" id="ARBA00022553"/>
    </source>
</evidence>
<dbReference type="SMART" id="SM00086">
    <property type="entry name" value="PAC"/>
    <property type="match status" value="2"/>
</dbReference>